<dbReference type="CDD" id="cd00146">
    <property type="entry name" value="PKD"/>
    <property type="match status" value="3"/>
</dbReference>
<dbReference type="InterPro" id="IPR022409">
    <property type="entry name" value="PKD/Chitinase_dom"/>
</dbReference>
<dbReference type="InterPro" id="IPR006584">
    <property type="entry name" value="Cellulose-bd_IV"/>
</dbReference>
<dbReference type="Gene3D" id="2.60.120.430">
    <property type="entry name" value="Galactose-binding lectin"/>
    <property type="match status" value="1"/>
</dbReference>
<dbReference type="Gene3D" id="2.60.40.10">
    <property type="entry name" value="Immunoglobulins"/>
    <property type="match status" value="3"/>
</dbReference>
<dbReference type="Pfam" id="PF11721">
    <property type="entry name" value="Malectin"/>
    <property type="match status" value="1"/>
</dbReference>
<evidence type="ECO:0000259" key="4">
    <source>
        <dbReference type="PROSITE" id="PS51175"/>
    </source>
</evidence>
<organism evidence="5">
    <name type="scientific">Pricia antarctica</name>
    <dbReference type="NCBI Taxonomy" id="641691"/>
    <lineage>
        <taxon>Bacteria</taxon>
        <taxon>Pseudomonadati</taxon>
        <taxon>Bacteroidota</taxon>
        <taxon>Flavobacteriia</taxon>
        <taxon>Flavobacteriales</taxon>
        <taxon>Flavobacteriaceae</taxon>
        <taxon>Pricia</taxon>
    </lineage>
</organism>
<dbReference type="InterPro" id="IPR008979">
    <property type="entry name" value="Galactose-bd-like_sf"/>
</dbReference>
<dbReference type="InterPro" id="IPR011041">
    <property type="entry name" value="Quinoprot_gluc/sorb_DH_b-prop"/>
</dbReference>
<dbReference type="GO" id="GO:0030246">
    <property type="term" value="F:carbohydrate binding"/>
    <property type="evidence" value="ECO:0007669"/>
    <property type="project" value="InterPro"/>
</dbReference>
<dbReference type="PANTHER" id="PTHR19328">
    <property type="entry name" value="HEDGEHOG-INTERACTING PROTEIN"/>
    <property type="match status" value="1"/>
</dbReference>
<dbReference type="Gene3D" id="2.60.40.1220">
    <property type="match status" value="1"/>
</dbReference>
<dbReference type="PROSITE" id="PS51175">
    <property type="entry name" value="CBM6"/>
    <property type="match status" value="1"/>
</dbReference>
<evidence type="ECO:0000259" key="3">
    <source>
        <dbReference type="PROSITE" id="PS50093"/>
    </source>
</evidence>
<dbReference type="EMBL" id="DRGL01000050">
    <property type="protein sequence ID" value="HEA21983.1"/>
    <property type="molecule type" value="Genomic_DNA"/>
</dbReference>
<proteinExistence type="predicted"/>
<dbReference type="InterPro" id="IPR013783">
    <property type="entry name" value="Ig-like_fold"/>
</dbReference>
<feature type="domain" description="CBM6" evidence="4">
    <location>
        <begin position="670"/>
        <end position="797"/>
    </location>
</feature>
<reference evidence="5" key="1">
    <citation type="journal article" date="2020" name="mSystems">
        <title>Genome- and Community-Level Interaction Insights into Carbon Utilization and Element Cycling Functions of Hydrothermarchaeota in Hydrothermal Sediment.</title>
        <authorList>
            <person name="Zhou Z."/>
            <person name="Liu Y."/>
            <person name="Xu W."/>
            <person name="Pan J."/>
            <person name="Luo Z.H."/>
            <person name="Li M."/>
        </authorList>
    </citation>
    <scope>NUCLEOTIDE SEQUENCE [LARGE SCALE GENOMIC DNA]</scope>
    <source>
        <strain evidence="5">HyVt-345</strain>
    </source>
</reference>
<dbReference type="SMART" id="SM00089">
    <property type="entry name" value="PKD"/>
    <property type="match status" value="3"/>
</dbReference>
<gene>
    <name evidence="5" type="ORF">ENH87_13845</name>
</gene>
<dbReference type="PROSITE" id="PS50093">
    <property type="entry name" value="PKD"/>
    <property type="match status" value="2"/>
</dbReference>
<feature type="domain" description="PKD" evidence="3">
    <location>
        <begin position="1630"/>
        <end position="1708"/>
    </location>
</feature>
<protein>
    <submittedName>
        <fullName evidence="5">Carbohydrate-binding protein</fullName>
    </submittedName>
</protein>
<feature type="domain" description="PKD" evidence="3">
    <location>
        <begin position="478"/>
        <end position="567"/>
    </location>
</feature>
<dbReference type="PANTHER" id="PTHR19328:SF75">
    <property type="entry name" value="ALDOSE SUGAR DEHYDROGENASE YLII"/>
    <property type="match status" value="1"/>
</dbReference>
<dbReference type="Gene3D" id="2.60.120.260">
    <property type="entry name" value="Galactose-binding domain-like"/>
    <property type="match status" value="1"/>
</dbReference>
<dbReference type="SUPFAM" id="SSF49785">
    <property type="entry name" value="Galactose-binding domain-like"/>
    <property type="match status" value="2"/>
</dbReference>
<feature type="region of interest" description="Disordered" evidence="2">
    <location>
        <begin position="199"/>
        <end position="246"/>
    </location>
</feature>
<dbReference type="InterPro" id="IPR014755">
    <property type="entry name" value="Cu-Rt/internalin_Ig-like"/>
</dbReference>
<dbReference type="InterPro" id="IPR035986">
    <property type="entry name" value="PKD_dom_sf"/>
</dbReference>
<dbReference type="InterPro" id="IPR000601">
    <property type="entry name" value="PKD_dom"/>
</dbReference>
<dbReference type="SUPFAM" id="SSF49299">
    <property type="entry name" value="PKD domain"/>
    <property type="match status" value="3"/>
</dbReference>
<dbReference type="InterPro" id="IPR012938">
    <property type="entry name" value="Glc/Sorbosone_DH"/>
</dbReference>
<dbReference type="InterPro" id="IPR028994">
    <property type="entry name" value="Integrin_alpha_N"/>
</dbReference>
<evidence type="ECO:0000256" key="2">
    <source>
        <dbReference type="SAM" id="MobiDB-lite"/>
    </source>
</evidence>
<dbReference type="InterPro" id="IPR032812">
    <property type="entry name" value="SbsA_Ig"/>
</dbReference>
<dbReference type="InterPro" id="IPR005084">
    <property type="entry name" value="CBM6"/>
</dbReference>
<accession>A0A831QRX4</accession>
<dbReference type="Pfam" id="PF03422">
    <property type="entry name" value="CBM_6"/>
    <property type="match status" value="1"/>
</dbReference>
<dbReference type="Pfam" id="PF22352">
    <property type="entry name" value="K319L-like_PKD"/>
    <property type="match status" value="1"/>
</dbReference>
<dbReference type="SUPFAM" id="SSF69318">
    <property type="entry name" value="Integrin alpha N-terminal domain"/>
    <property type="match status" value="1"/>
</dbReference>
<evidence type="ECO:0000256" key="1">
    <source>
        <dbReference type="ARBA" id="ARBA00022729"/>
    </source>
</evidence>
<dbReference type="Gene3D" id="2.120.10.30">
    <property type="entry name" value="TolB, C-terminal domain"/>
    <property type="match status" value="1"/>
</dbReference>
<dbReference type="Proteomes" id="UP000886191">
    <property type="component" value="Unassembled WGS sequence"/>
</dbReference>
<dbReference type="Pfam" id="PF18911">
    <property type="entry name" value="PKD_4"/>
    <property type="match status" value="2"/>
</dbReference>
<dbReference type="InterPro" id="IPR021720">
    <property type="entry name" value="Malectin_dom"/>
</dbReference>
<dbReference type="CDD" id="cd04084">
    <property type="entry name" value="CBM6_xylanase-like"/>
    <property type="match status" value="1"/>
</dbReference>
<dbReference type="Pfam" id="PF07995">
    <property type="entry name" value="GSDH"/>
    <property type="match status" value="1"/>
</dbReference>
<sequence>MLLIYICEPGRFPLNTRKLRTMKMENIYSNTASTLFLSFLFLLSGVFLAKAQLPDDFVKVDLVTGLENATSFKFLPDGRILMLDRYGEVLMYKPDSQVTVSAGQLPVFHELEDGLVGIAVDPDFENNNKIYLHYSPIDFVGNRVSRFSLVGDNIDFSSEETLLQWETSRTALYHSGGDMGFDSQGNLYIATGDNNTYPNLYSPLDENDPDRSSEKSSSNTDDLRGKILRIKPGPGETYSIPPGNLFQNPAQGRPEIYVMGARNPYRIYVDDQNSDWLFWAEVGPDANAPSDMGPEGLDEINLTKAPGNYGWPYFSGVDNDPYLITYADDPYYNDPNAPVNISTWNTGTTDLPPAQPAWLEKFHKCYLAGFRYSYDPELPDAQRLPEEFDDMFFYYDFNTSQIWAVEMDAEGNILSEEQLVKSVFPGSGGNGDGYMDMELGPDGKMYILAYGAGCCPDNVGTGRLIRVDYTGITTNSPPNVVLEADVTNGPLPLTVNFKGDGTTDPNGDSPLGYAWDFEVDGEVDATQANVSYTYTEPGTYTAQLKVDDGQGGVGARTVVIYAGNSTAGFDFSYPPDGGIFGWNDDFDLSLDVNDPDDGAIPCSEVDVVPSLGHLNHFHDGLTTDACPNTLTIDDTDHDIYGEQDIFYVLGASYTDAGGLTSRDQIRLHPKRKEAEFFDTQSGTEIIDNTSTLGGGSLALRVDNGGHISFSGRNLLNMDAVKYLVASDNAGGSIEFRAGSPTGPLVATTTVPVTGDNDEWVEVQSPITDPGGKNDLFFVFRSGSAQQDIFRLNYVEFLGNGVSIDNSAPEVSSVKLNGNSEIRVLFSEYVDQSTAETVANYTIDNGVTVSSATLRPDGRTVVLTTSAMSAGTEYSMTIGNVENISGLAIVSDTYGFSVFEEIRINAGGGEVTLDGSVFSPDRFNVGGAVYSENVPIEGTTDDELYQTERYATGTGGFGYEIPVGVSGEYDIRLHFAEIFFGVEGGQEGGAGSRVFNVVVEGEQVLTDFDILAETGPATVLTKEFDNISVTDGFASILLNGNVQSPKISGIEILSPDTFEGGPPADSDITITSPSNGWDVNQPFEVAFRVENWTVKEGDSHLHYYVDGILVDRYYDYEPIPIDGYSMGEHTVRVELFNADHTGTGIFDEVTVNITGEISCNENAFPDSWAVHQLEANPYASVYTFADFDLDGDGLKDIVTGGWWYKNPGTASGNWARNTIGDGFGNVAHVYDFDGDGDNDLLGTTGTYTNAILVWARNDGAGNFEVFDNIPAGDTDYSEPFLAGLAGGVFDVGGPYRMAINWNGAEQTGSPVQMLTPPADLDNIATETWSLVDISNDSSGEDIQAGDIDRDGDLDLFQGINWLRNNGNNDFETFGTGITYASTPDRAQLADFDRDGDLDAVVGQLSLGGTGNNTEFAWFAAPADPTQPWIRNVLDTDINGSLSVFAVDIDFDGDKDIVVGEWRGEQRLIAFENDLCGSGGFELRVIDDGSLGLEHHDGTRVTDIDNDGDLDVISNGWLNDRIPRIYENTTVPVENEGPIVDAGEDRTVDIGAPFILTGTANDPDGGDIESFLWTLQSGPGGDAATLTGADTPELTVNNTVPGLYVFRLSATDDEGDTGFDEARVSVLPESGILAVAEAAPTEGDAPLEVSFTGSNSVGTITGYLWNFMDGNTSTEADPTNTFLAEGTYEVELTVTGPGGMTDTTSITIVVGETVDGDMMGVFLEQNPPKDGIARIRVMNQPENFKVLGIKIHDIQGRLLNSYGPEDINIEGSATYQVPVHILKAGLYFFEISMNQGESMTLKMIVNN</sequence>
<dbReference type="InterPro" id="IPR011042">
    <property type="entry name" value="6-blade_b-propeller_TolB-like"/>
</dbReference>
<evidence type="ECO:0000313" key="5">
    <source>
        <dbReference type="EMBL" id="HEA21983.1"/>
    </source>
</evidence>
<dbReference type="SUPFAM" id="SSF50952">
    <property type="entry name" value="Soluble quinoprotein glucose dehydrogenase"/>
    <property type="match status" value="1"/>
</dbReference>
<dbReference type="Pfam" id="PF13205">
    <property type="entry name" value="Big_5"/>
    <property type="match status" value="1"/>
</dbReference>
<comment type="caution">
    <text evidence="5">The sequence shown here is derived from an EMBL/GenBank/DDBJ whole genome shotgun (WGS) entry which is preliminary data.</text>
</comment>
<keyword evidence="1" id="KW-0732">Signal</keyword>
<name>A0A831QRX4_9FLAO</name>
<dbReference type="SMART" id="SM00606">
    <property type="entry name" value="CBD_IV"/>
    <property type="match status" value="1"/>
</dbReference>